<evidence type="ECO:0000256" key="1">
    <source>
        <dbReference type="SAM" id="MobiDB-lite"/>
    </source>
</evidence>
<feature type="region of interest" description="Disordered" evidence="1">
    <location>
        <begin position="1"/>
        <end position="53"/>
    </location>
</feature>
<comment type="caution">
    <text evidence="2">The sequence shown here is derived from an EMBL/GenBank/DDBJ whole genome shotgun (WGS) entry which is preliminary data.</text>
</comment>
<evidence type="ECO:0000313" key="2">
    <source>
        <dbReference type="EMBL" id="GAA0561099.1"/>
    </source>
</evidence>
<organism evidence="2 3">
    <name type="scientific">Rhizomicrobium electricum</name>
    <dbReference type="NCBI Taxonomy" id="480070"/>
    <lineage>
        <taxon>Bacteria</taxon>
        <taxon>Pseudomonadati</taxon>
        <taxon>Pseudomonadota</taxon>
        <taxon>Alphaproteobacteria</taxon>
        <taxon>Micropepsales</taxon>
        <taxon>Micropepsaceae</taxon>
        <taxon>Rhizomicrobium</taxon>
    </lineage>
</organism>
<protein>
    <recommendedName>
        <fullName evidence="4">DUF3467 domain-containing protein</fullName>
    </recommendedName>
</protein>
<accession>A0ABN1E8U1</accession>
<reference evidence="2 3" key="1">
    <citation type="journal article" date="2019" name="Int. J. Syst. Evol. Microbiol.">
        <title>The Global Catalogue of Microorganisms (GCM) 10K type strain sequencing project: providing services to taxonomists for standard genome sequencing and annotation.</title>
        <authorList>
            <consortium name="The Broad Institute Genomics Platform"/>
            <consortium name="The Broad Institute Genome Sequencing Center for Infectious Disease"/>
            <person name="Wu L."/>
            <person name="Ma J."/>
        </authorList>
    </citation>
    <scope>NUCLEOTIDE SEQUENCE [LARGE SCALE GENOMIC DNA]</scope>
    <source>
        <strain evidence="2 3">JCM 15089</strain>
    </source>
</reference>
<proteinExistence type="predicted"/>
<gene>
    <name evidence="2" type="ORF">GCM10008942_06900</name>
</gene>
<feature type="compositionally biased region" description="Low complexity" evidence="1">
    <location>
        <begin position="32"/>
        <end position="43"/>
    </location>
</feature>
<keyword evidence="3" id="KW-1185">Reference proteome</keyword>
<sequence length="133" mass="14683">MILRRRGRDADKKRGPKKPEKTEITVEEAQMAPKTTTTAEPAPQRAAKPPVEDDLSAKEVFADDFVGLYSIGPNFHFTFATRRPNKNGGMSRLVTGRVVLPLDAVLEMYNNMQAAVSRLETSGVVKRRGQAKG</sequence>
<dbReference type="EMBL" id="BAAADD010000002">
    <property type="protein sequence ID" value="GAA0561099.1"/>
    <property type="molecule type" value="Genomic_DNA"/>
</dbReference>
<name>A0ABN1E8U1_9PROT</name>
<feature type="compositionally biased region" description="Basic and acidic residues" evidence="1">
    <location>
        <begin position="8"/>
        <end position="24"/>
    </location>
</feature>
<evidence type="ECO:0008006" key="4">
    <source>
        <dbReference type="Google" id="ProtNLM"/>
    </source>
</evidence>
<evidence type="ECO:0000313" key="3">
    <source>
        <dbReference type="Proteomes" id="UP001499951"/>
    </source>
</evidence>
<dbReference type="Proteomes" id="UP001499951">
    <property type="component" value="Unassembled WGS sequence"/>
</dbReference>